<comment type="caution">
    <text evidence="3">The sequence shown here is derived from an EMBL/GenBank/DDBJ whole genome shotgun (WGS) entry which is preliminary data.</text>
</comment>
<dbReference type="InterPro" id="IPR036457">
    <property type="entry name" value="PPM-type-like_dom_sf"/>
</dbReference>
<accession>A0ABT7GQI2</accession>
<dbReference type="EMBL" id="JASITI010000009">
    <property type="protein sequence ID" value="MDK9495866.1"/>
    <property type="molecule type" value="Genomic_DNA"/>
</dbReference>
<gene>
    <name evidence="3" type="ORF">QEZ40_007352</name>
</gene>
<dbReference type="Proteomes" id="UP001223390">
    <property type="component" value="Unassembled WGS sequence"/>
</dbReference>
<dbReference type="SMART" id="SM00331">
    <property type="entry name" value="PP2C_SIG"/>
    <property type="match status" value="1"/>
</dbReference>
<name>A0ABT7GQI2_9ACTN</name>
<dbReference type="InterPro" id="IPR001932">
    <property type="entry name" value="PPM-type_phosphatase-like_dom"/>
</dbReference>
<keyword evidence="4" id="KW-1185">Reference proteome</keyword>
<dbReference type="Gene3D" id="3.60.40.10">
    <property type="entry name" value="PPM-type phosphatase domain"/>
    <property type="match status" value="1"/>
</dbReference>
<dbReference type="InterPro" id="IPR052016">
    <property type="entry name" value="Bact_Sigma-Reg"/>
</dbReference>
<sequence>MDRHRHEDLTGPVLGWVLERSHDASARQIPALIDQAARRLGLAGTRLYLADLRQVRLLALPQLAAPRPGAAEASEADRRAEGLDVDGSLAGLAYRSQRTQVSRDGTTAWVPMIDGIGRLGVMRATGPVLDEPVLEDCRALAALATLIVVSKSTHNDLLVERTRSRPVTLQAELVWGFLPPRTIGTSQATSTALLEPAYDIGGDAFDHNFSDGLLHVTLLDAMGHDLASGGASAAGLAACRSTRRSGGTLSDIAVTIDRTLREWIPDRLMTGILANLDTEHGEFTWVNCGHPPPLLIRAGRVLPGFLERPAQLPWGLAFHEQDPPRQDQVRLQPGDRVLCYSDGVIEARSASGELFGEERLADTVIRSMASGATAPEALRRLVLDLLTHQDQRLYDDATIVLSEWHPTA</sequence>
<dbReference type="SUPFAM" id="SSF81606">
    <property type="entry name" value="PP2C-like"/>
    <property type="match status" value="1"/>
</dbReference>
<dbReference type="Pfam" id="PF07228">
    <property type="entry name" value="SpoIIE"/>
    <property type="match status" value="1"/>
</dbReference>
<evidence type="ECO:0000256" key="1">
    <source>
        <dbReference type="ARBA" id="ARBA00022801"/>
    </source>
</evidence>
<evidence type="ECO:0000313" key="4">
    <source>
        <dbReference type="Proteomes" id="UP001223390"/>
    </source>
</evidence>
<protein>
    <submittedName>
        <fullName evidence="3">PP2C family protein-serine/threonine phosphatase</fullName>
    </submittedName>
</protein>
<evidence type="ECO:0000313" key="3">
    <source>
        <dbReference type="EMBL" id="MDK9495866.1"/>
    </source>
</evidence>
<dbReference type="RefSeq" id="WP_285341376.1">
    <property type="nucleotide sequence ID" value="NZ_JASITI010000009.1"/>
</dbReference>
<evidence type="ECO:0000259" key="2">
    <source>
        <dbReference type="SMART" id="SM00331"/>
    </source>
</evidence>
<proteinExistence type="predicted"/>
<feature type="domain" description="PPM-type phosphatase" evidence="2">
    <location>
        <begin position="185"/>
        <end position="404"/>
    </location>
</feature>
<dbReference type="PANTHER" id="PTHR43156:SF2">
    <property type="entry name" value="STAGE II SPORULATION PROTEIN E"/>
    <property type="match status" value="1"/>
</dbReference>
<dbReference type="PANTHER" id="PTHR43156">
    <property type="entry name" value="STAGE II SPORULATION PROTEIN E-RELATED"/>
    <property type="match status" value="1"/>
</dbReference>
<organism evidence="3 4">
    <name type="scientific">Streptomyces katrae</name>
    <dbReference type="NCBI Taxonomy" id="68223"/>
    <lineage>
        <taxon>Bacteria</taxon>
        <taxon>Bacillati</taxon>
        <taxon>Actinomycetota</taxon>
        <taxon>Actinomycetes</taxon>
        <taxon>Kitasatosporales</taxon>
        <taxon>Streptomycetaceae</taxon>
        <taxon>Streptomyces</taxon>
    </lineage>
</organism>
<keyword evidence="1" id="KW-0378">Hydrolase</keyword>
<reference evidence="3 4" key="1">
    <citation type="submission" date="2023-05" db="EMBL/GenBank/DDBJ databases">
        <title>Sequencing and Assembly of Streptomyces sp. NP73.</title>
        <authorList>
            <person name="Konwar A.N."/>
            <person name="Saikia K."/>
            <person name="Thakur D."/>
        </authorList>
    </citation>
    <scope>NUCLEOTIDE SEQUENCE [LARGE SCALE GENOMIC DNA]</scope>
    <source>
        <strain evidence="3 4">NP73</strain>
    </source>
</reference>